<dbReference type="EMBL" id="JABWRE010000007">
    <property type="protein sequence ID" value="MBC3441381.1"/>
    <property type="molecule type" value="Genomic_DNA"/>
</dbReference>
<comment type="caution">
    <text evidence="1">The sequence shown here is derived from an EMBL/GenBank/DDBJ whole genome shotgun (WGS) entry which is preliminary data.</text>
</comment>
<proteinExistence type="predicted"/>
<evidence type="ECO:0000313" key="1">
    <source>
        <dbReference type="EMBL" id="MBC3441381.1"/>
    </source>
</evidence>
<dbReference type="Proteomes" id="UP000599879">
    <property type="component" value="Unassembled WGS sequence"/>
</dbReference>
<dbReference type="EMBL" id="JABWRE020000001">
    <property type="protein sequence ID" value="MBV4536897.1"/>
    <property type="molecule type" value="Genomic_DNA"/>
</dbReference>
<sequence>MPRLVYGVGVRDLPYQIAGQDGSPQRDPCYAKWSDMLMRCYSTKYKSKYPSYQECSVATEWHTFSVFRAWMTSQNWQGMVLDKDLQAPGCQVYGPETCLFLPDWLNAFLSSFSSKRLSLPMGVSPEGERFIARYGAKSEQIRLGLFDTAAEAHAAYRKHRLAQLEKRFARYASLDSIDQKVVSALQRLIMRERSSLQDRSPMQFSSI</sequence>
<dbReference type="RefSeq" id="WP_186554950.1">
    <property type="nucleotide sequence ID" value="NZ_JABWRE020000001.1"/>
</dbReference>
<name>A0A923JVR2_9PSED</name>
<protein>
    <recommendedName>
        <fullName evidence="3">AP2 domain-containing protein</fullName>
    </recommendedName>
</protein>
<reference evidence="2" key="3">
    <citation type="submission" date="2021-06" db="EMBL/GenBank/DDBJ databases">
        <title>Updating the genus Pseudomonas: Description of 43 new species and partition of the Pseudomonas putida group.</title>
        <authorList>
            <person name="Girard L."/>
            <person name="Lood C."/>
            <person name="Vandamme P."/>
            <person name="Rokni-Zadeh H."/>
            <person name="Van Noort V."/>
            <person name="Hofte M."/>
            <person name="Lavigne R."/>
            <person name="De Mot R."/>
        </authorList>
    </citation>
    <scope>NUCLEOTIDE SEQUENCE</scope>
    <source>
        <strain evidence="2">SWRI10</strain>
    </source>
</reference>
<reference evidence="1" key="1">
    <citation type="journal article" date="2020" name="Microorganisms">
        <title>Reliable Identification of Environmental Pseudomonas Isolates Using the rpoD Gene.</title>
        <authorList>
            <consortium name="The Broad Institute Genome Sequencing Platform"/>
            <person name="Girard L."/>
            <person name="Lood C."/>
            <person name="Rokni-Zadeh H."/>
            <person name="van Noort V."/>
            <person name="Lavigne R."/>
            <person name="De Mot R."/>
        </authorList>
    </citation>
    <scope>NUCLEOTIDE SEQUENCE</scope>
    <source>
        <strain evidence="1">SWRI10</strain>
    </source>
</reference>
<dbReference type="AlphaFoldDB" id="A0A923JVR2"/>
<gene>
    <name evidence="2" type="ORF">HU737_012965</name>
    <name evidence="1" type="ORF">HU737_11850</name>
</gene>
<reference evidence="1" key="2">
    <citation type="submission" date="2020-07" db="EMBL/GenBank/DDBJ databases">
        <authorList>
            <person name="Lood C."/>
            <person name="Girard L."/>
        </authorList>
    </citation>
    <scope>NUCLEOTIDE SEQUENCE</scope>
    <source>
        <strain evidence="1">SWRI10</strain>
    </source>
</reference>
<evidence type="ECO:0000313" key="2">
    <source>
        <dbReference type="EMBL" id="MBV4536897.1"/>
    </source>
</evidence>
<accession>A0A923JVR2</accession>
<organism evidence="1">
    <name type="scientific">Pseudomonas urmiensis</name>
    <dbReference type="NCBI Taxonomy" id="2745493"/>
    <lineage>
        <taxon>Bacteria</taxon>
        <taxon>Pseudomonadati</taxon>
        <taxon>Pseudomonadota</taxon>
        <taxon>Gammaproteobacteria</taxon>
        <taxon>Pseudomonadales</taxon>
        <taxon>Pseudomonadaceae</taxon>
        <taxon>Pseudomonas</taxon>
    </lineage>
</organism>
<evidence type="ECO:0008006" key="3">
    <source>
        <dbReference type="Google" id="ProtNLM"/>
    </source>
</evidence>